<dbReference type="Pfam" id="PF25278">
    <property type="entry name" value="DUF7872"/>
    <property type="match status" value="1"/>
</dbReference>
<dbReference type="VEuPathDB" id="FungiDB:VP01_521g3"/>
<protein>
    <recommendedName>
        <fullName evidence="3">DUF7872 domain-containing protein</fullName>
    </recommendedName>
</protein>
<evidence type="ECO:0000256" key="2">
    <source>
        <dbReference type="SAM" id="SignalP"/>
    </source>
</evidence>
<feature type="domain" description="DUF7872" evidence="3">
    <location>
        <begin position="286"/>
        <end position="516"/>
    </location>
</feature>
<keyword evidence="2" id="KW-0732">Signal</keyword>
<dbReference type="Proteomes" id="UP000037035">
    <property type="component" value="Unassembled WGS sequence"/>
</dbReference>
<evidence type="ECO:0000256" key="1">
    <source>
        <dbReference type="SAM" id="MobiDB-lite"/>
    </source>
</evidence>
<organism evidence="4 5">
    <name type="scientific">Puccinia sorghi</name>
    <dbReference type="NCBI Taxonomy" id="27349"/>
    <lineage>
        <taxon>Eukaryota</taxon>
        <taxon>Fungi</taxon>
        <taxon>Dikarya</taxon>
        <taxon>Basidiomycota</taxon>
        <taxon>Pucciniomycotina</taxon>
        <taxon>Pucciniomycetes</taxon>
        <taxon>Pucciniales</taxon>
        <taxon>Pucciniaceae</taxon>
        <taxon>Puccinia</taxon>
    </lineage>
</organism>
<accession>A0A0L6UKK9</accession>
<dbReference type="PANTHER" id="PTHR33339">
    <property type="entry name" value="LYSM DOMAIN-CONTAINING PROTEIN"/>
    <property type="match status" value="1"/>
</dbReference>
<comment type="caution">
    <text evidence="4">The sequence shown here is derived from an EMBL/GenBank/DDBJ whole genome shotgun (WGS) entry which is preliminary data.</text>
</comment>
<feature type="region of interest" description="Disordered" evidence="1">
    <location>
        <begin position="45"/>
        <end position="67"/>
    </location>
</feature>
<evidence type="ECO:0000313" key="5">
    <source>
        <dbReference type="Proteomes" id="UP000037035"/>
    </source>
</evidence>
<dbReference type="OrthoDB" id="2501761at2759"/>
<dbReference type="PANTHER" id="PTHR33339:SF1">
    <property type="entry name" value="LYSM DOMAIN-CONTAINING PROTEIN"/>
    <property type="match status" value="1"/>
</dbReference>
<feature type="compositionally biased region" description="Low complexity" evidence="1">
    <location>
        <begin position="45"/>
        <end position="58"/>
    </location>
</feature>
<keyword evidence="5" id="KW-1185">Reference proteome</keyword>
<dbReference type="InterPro" id="IPR057194">
    <property type="entry name" value="DUF7872"/>
</dbReference>
<feature type="signal peptide" evidence="2">
    <location>
        <begin position="1"/>
        <end position="22"/>
    </location>
</feature>
<feature type="chain" id="PRO_5005567518" description="DUF7872 domain-containing protein" evidence="2">
    <location>
        <begin position="23"/>
        <end position="714"/>
    </location>
</feature>
<sequence>MPTLYPTLAAIVLLISLSSFQCQPDSTPSSQAGLGTFLSNFTAPSTPTSLSTNTSSPSPGAPSDIQDPCARLPLTPELWKSLNLDDYLRNFPGGKELSLEVRDIPLPSFFTSIHFRISAFHYFQLFAEKVGATNFECGIGKMCNANQVGPWFITDMSAGSWSGLVHIGSYSKLELVQSVSNASLTRFYVSTNSIVDFRLPTPTLMDILIGLASSIVNDYAPHQLDRLMVGGTFLGDLAGLCGAIPGFVFPAMFAFFAGTLWPFIQGGTGFATGLLWTYHNVYAKLPSDEFSKTMDVNYLLSNAQADTQAKISNSTNRVMESGISTEEGLYGALKGGVFLNNHISLNERPEDEIKTAITAVARGRLIAAIWKATGFFIIRGNVKSSVVMLPCTQDGPNGAMPGDDVFSYCNPDGIMMNILQSQKGKLVEKFPSAHLLTTKYNLTTQYFVEHSWDCQEKYGSYSYDPYKKVILPPNPDAECIVSLPVCNMIRKGMKFAILAAKTMGILKACQDVGQLPADTQAKISNSTNRVIESGISTEEGLYGALKGGVFLNNHFSSNERSEDEIKTAITAVARGRLIAAIWKATLPCTQDGPNGALPGDDVFSYCNPDGIMMTIVQSQKGKMVEKFQSARLLTAKYNLTTQYFVEHSWDCQEKYGSYSYDPYKKAILPPNPDAECIVSLAVCDMIRKGITFPILVTQCKVPLYTTGGKGNWSA</sequence>
<dbReference type="AlphaFoldDB" id="A0A0L6UKK9"/>
<evidence type="ECO:0000259" key="3">
    <source>
        <dbReference type="Pfam" id="PF25278"/>
    </source>
</evidence>
<gene>
    <name evidence="4" type="ORF">VP01_521g3</name>
</gene>
<name>A0A0L6UKK9_9BASI</name>
<reference evidence="4 5" key="1">
    <citation type="submission" date="2015-08" db="EMBL/GenBank/DDBJ databases">
        <title>Next Generation Sequencing and Analysis of the Genome of Puccinia sorghi L Schw, the Causal Agent of Maize Common Rust.</title>
        <authorList>
            <person name="Rochi L."/>
            <person name="Burguener G."/>
            <person name="Darino M."/>
            <person name="Turjanski A."/>
            <person name="Kreff E."/>
            <person name="Dieguez M.J."/>
            <person name="Sacco F."/>
        </authorList>
    </citation>
    <scope>NUCLEOTIDE SEQUENCE [LARGE SCALE GENOMIC DNA]</scope>
    <source>
        <strain evidence="4 5">RO10H11247</strain>
    </source>
</reference>
<evidence type="ECO:0000313" key="4">
    <source>
        <dbReference type="EMBL" id="KNZ49081.1"/>
    </source>
</evidence>
<proteinExistence type="predicted"/>
<dbReference type="EMBL" id="LAVV01010409">
    <property type="protein sequence ID" value="KNZ49081.1"/>
    <property type="molecule type" value="Genomic_DNA"/>
</dbReference>